<dbReference type="Gene3D" id="3.30.379.10">
    <property type="entry name" value="Chitobiase/beta-hexosaminidase domain 2-like"/>
    <property type="match status" value="1"/>
</dbReference>
<dbReference type="InterPro" id="IPR031924">
    <property type="entry name" value="GH115"/>
</dbReference>
<dbReference type="RefSeq" id="WP_168149421.1">
    <property type="nucleotide sequence ID" value="NZ_JAAVXB010000011.1"/>
</dbReference>
<protein>
    <recommendedName>
        <fullName evidence="3">Gylcosyl hydrolase 115 C-terminal domain-containing protein</fullName>
    </recommendedName>
</protein>
<dbReference type="InterPro" id="IPR042301">
    <property type="entry name" value="GH115_sf"/>
</dbReference>
<keyword evidence="2" id="KW-0732">Signal</keyword>
<reference evidence="4" key="1">
    <citation type="submission" date="2020-03" db="EMBL/GenBank/DDBJ databases">
        <title>Solimonas marina sp. nov., isolated from deep seawater of the Pacific Ocean.</title>
        <authorList>
            <person name="Liu X."/>
            <person name="Lai Q."/>
            <person name="Sun F."/>
            <person name="Gai Y."/>
            <person name="Li G."/>
            <person name="Shao Z."/>
        </authorList>
    </citation>
    <scope>NUCLEOTIDE SEQUENCE</scope>
    <source>
        <strain evidence="4">C16B3</strain>
    </source>
</reference>
<evidence type="ECO:0000259" key="3">
    <source>
        <dbReference type="Pfam" id="PF17829"/>
    </source>
</evidence>
<dbReference type="PANTHER" id="PTHR37842">
    <property type="match status" value="1"/>
</dbReference>
<dbReference type="GO" id="GO:0016787">
    <property type="term" value="F:hydrolase activity"/>
    <property type="evidence" value="ECO:0007669"/>
    <property type="project" value="UniProtKB-KW"/>
</dbReference>
<proteinExistence type="predicted"/>
<evidence type="ECO:0000256" key="2">
    <source>
        <dbReference type="SAM" id="SignalP"/>
    </source>
</evidence>
<evidence type="ECO:0000256" key="1">
    <source>
        <dbReference type="ARBA" id="ARBA00022801"/>
    </source>
</evidence>
<gene>
    <name evidence="4" type="ORF">G7Y82_17445</name>
</gene>
<organism evidence="4 5">
    <name type="scientific">Solimonas marina</name>
    <dbReference type="NCBI Taxonomy" id="2714601"/>
    <lineage>
        <taxon>Bacteria</taxon>
        <taxon>Pseudomonadati</taxon>
        <taxon>Pseudomonadota</taxon>
        <taxon>Gammaproteobacteria</taxon>
        <taxon>Nevskiales</taxon>
        <taxon>Nevskiaceae</taxon>
        <taxon>Solimonas</taxon>
    </lineage>
</organism>
<dbReference type="Pfam" id="PF17829">
    <property type="entry name" value="GH115_C"/>
    <property type="match status" value="1"/>
</dbReference>
<dbReference type="EMBL" id="JAAVXB010000011">
    <property type="protein sequence ID" value="NKF24100.1"/>
    <property type="molecule type" value="Genomic_DNA"/>
</dbReference>
<name>A0A969WDJ7_9GAMM</name>
<comment type="caution">
    <text evidence="4">The sequence shown here is derived from an EMBL/GenBank/DDBJ whole genome shotgun (WGS) entry which is preliminary data.</text>
</comment>
<evidence type="ECO:0000313" key="5">
    <source>
        <dbReference type="Proteomes" id="UP000653472"/>
    </source>
</evidence>
<dbReference type="PANTHER" id="PTHR37842:SF2">
    <property type="entry name" value="GYLCOSYL HYDROLASE 115 C-TERMINAL DOMAIN-CONTAINING PROTEIN"/>
    <property type="match status" value="1"/>
</dbReference>
<keyword evidence="5" id="KW-1185">Reference proteome</keyword>
<sequence length="834" mass="91623">MKGRRLGGFAALALLLSPAAHAAWVEVTPQPQALTLAVGGHAATIVRDPADAAVVVHAAADLAGDIGAVSGARPTIVDRAPTQAGTVVIVGTLGHSRPVDALVAAGRLDVQALRGRWEGYRIVDVAAPLQGIARALVIVGSDRRGTAYGVYTLSRAIGVSPWTWWADVPPQHHAALYVRAGTAIADAPVVRYRGIFINDEDWGLHPWAAQTYEPEAGGIGPKTYRRVFELLLRLKANLLWPAMHAVSRPFYANPALPKLADDYAIVIGSSHAEPMLRDNVGEWTALPADFDYRHNRGGVLRYWRQRVAESAGHESIYTIGMRGVHDSAMQGGGSMDEQRALLESIFADQRRLLARDIDPDPAQVPQVFTPYKEVLDVYRHGLKVPDDVTIVWPDDNFGYLRELPDAAERRRSGGSGLYYHLSYLGAPLSYLWLGTTPPALIWNELRKADASDDRRLWVANVGDIKPSEIGISFFLAMAWNPRHYGPDAQPRFLRDWSRQTFGPSQADAIAALLDTHFRLNGVRKPEHLQWWLPGSLPKPSGWTPQHVARRLAAFDALISQLDAVQARVPPAQRDAFFELVGYPLRAAAAANRRYFDNERYQRDVATDPSAARCAAARALAADDEIKALTRRYNKQIAGGKWRHLMAVEPADGQWARFRLAPLRLPSPSLAGDVACARPSAAPSGEHGIVVEAEHYATRVDAEAVGWRLIEGLGHGRGAMSLLPLTREVPARAPQLRYRVDLPQASAWTLRVDLIPTFPLPGHDGLQLTVAVDGLPLQELDVRRRIGSRRWAQAVLAMRLPVDVQLPELSADAHKITLSSRDPSIAIDRIELRVR</sequence>
<dbReference type="InterPro" id="IPR029018">
    <property type="entry name" value="Hex-like_dom2"/>
</dbReference>
<evidence type="ECO:0000313" key="4">
    <source>
        <dbReference type="EMBL" id="NKF24100.1"/>
    </source>
</evidence>
<dbReference type="Gene3D" id="2.60.120.1620">
    <property type="match status" value="1"/>
</dbReference>
<dbReference type="Gene3D" id="3.20.20.520">
    <property type="entry name" value="Glycosyl hydrolase family 115"/>
    <property type="match status" value="1"/>
</dbReference>
<dbReference type="InterPro" id="IPR041437">
    <property type="entry name" value="GH115_C"/>
</dbReference>
<dbReference type="Pfam" id="PF15979">
    <property type="entry name" value="Glyco_hydro_115"/>
    <property type="match status" value="1"/>
</dbReference>
<keyword evidence="1" id="KW-0378">Hydrolase</keyword>
<dbReference type="GO" id="GO:0005975">
    <property type="term" value="P:carbohydrate metabolic process"/>
    <property type="evidence" value="ECO:0007669"/>
    <property type="project" value="UniProtKB-ARBA"/>
</dbReference>
<feature type="domain" description="Gylcosyl hydrolase 115 C-terminal" evidence="3">
    <location>
        <begin position="688"/>
        <end position="831"/>
    </location>
</feature>
<dbReference type="SUPFAM" id="SSF55545">
    <property type="entry name" value="beta-N-acetylhexosaminidase-like domain"/>
    <property type="match status" value="1"/>
</dbReference>
<dbReference type="Gene3D" id="1.20.58.2150">
    <property type="match status" value="1"/>
</dbReference>
<accession>A0A969WDJ7</accession>
<dbReference type="AlphaFoldDB" id="A0A969WDJ7"/>
<feature type="signal peptide" evidence="2">
    <location>
        <begin position="1"/>
        <end position="22"/>
    </location>
</feature>
<dbReference type="Proteomes" id="UP000653472">
    <property type="component" value="Unassembled WGS sequence"/>
</dbReference>
<feature type="chain" id="PRO_5037447731" description="Gylcosyl hydrolase 115 C-terminal domain-containing protein" evidence="2">
    <location>
        <begin position="23"/>
        <end position="834"/>
    </location>
</feature>